<dbReference type="GO" id="GO:0033962">
    <property type="term" value="P:P-body assembly"/>
    <property type="evidence" value="ECO:0007669"/>
    <property type="project" value="TreeGrafter"/>
</dbReference>
<protein>
    <submittedName>
        <fullName evidence="5">PAT1-like protein 1</fullName>
    </submittedName>
</protein>
<dbReference type="AlphaFoldDB" id="K1RXV8"/>
<keyword evidence="2" id="KW-0963">Cytoplasm</keyword>
<dbReference type="InParanoid" id="K1RXV8"/>
<dbReference type="EMBL" id="JH817914">
    <property type="protein sequence ID" value="EKC39851.1"/>
    <property type="molecule type" value="Genomic_DNA"/>
</dbReference>
<dbReference type="GO" id="GO:0000932">
    <property type="term" value="C:P-body"/>
    <property type="evidence" value="ECO:0007669"/>
    <property type="project" value="UniProtKB-SubCell"/>
</dbReference>
<feature type="compositionally biased region" description="Basic residues" evidence="4">
    <location>
        <begin position="346"/>
        <end position="356"/>
    </location>
</feature>
<evidence type="ECO:0000256" key="2">
    <source>
        <dbReference type="ARBA" id="ARBA00022490"/>
    </source>
</evidence>
<comment type="subcellular location">
    <subcellularLocation>
        <location evidence="1">Cytoplasm</location>
        <location evidence="1">P-body</location>
    </subcellularLocation>
</comment>
<dbReference type="PANTHER" id="PTHR21551">
    <property type="entry name" value="TOPOISOMERASE II-ASSOCIATED PROTEIN PAT1"/>
    <property type="match status" value="1"/>
</dbReference>
<dbReference type="GO" id="GO:0003723">
    <property type="term" value="F:RNA binding"/>
    <property type="evidence" value="ECO:0007669"/>
    <property type="project" value="TreeGrafter"/>
</dbReference>
<feature type="compositionally biased region" description="Basic and acidic residues" evidence="4">
    <location>
        <begin position="364"/>
        <end position="401"/>
    </location>
</feature>
<evidence type="ECO:0000256" key="4">
    <source>
        <dbReference type="SAM" id="MobiDB-lite"/>
    </source>
</evidence>
<dbReference type="GO" id="GO:0000290">
    <property type="term" value="P:deadenylation-dependent decapping of nuclear-transcribed mRNA"/>
    <property type="evidence" value="ECO:0007669"/>
    <property type="project" value="InterPro"/>
</dbReference>
<reference evidence="5" key="1">
    <citation type="journal article" date="2012" name="Nature">
        <title>The oyster genome reveals stress adaptation and complexity of shell formation.</title>
        <authorList>
            <person name="Zhang G."/>
            <person name="Fang X."/>
            <person name="Guo X."/>
            <person name="Li L."/>
            <person name="Luo R."/>
            <person name="Xu F."/>
            <person name="Yang P."/>
            <person name="Zhang L."/>
            <person name="Wang X."/>
            <person name="Qi H."/>
            <person name="Xiong Z."/>
            <person name="Que H."/>
            <person name="Xie Y."/>
            <person name="Holland P.W."/>
            <person name="Paps J."/>
            <person name="Zhu Y."/>
            <person name="Wu F."/>
            <person name="Chen Y."/>
            <person name="Wang J."/>
            <person name="Peng C."/>
            <person name="Meng J."/>
            <person name="Yang L."/>
            <person name="Liu J."/>
            <person name="Wen B."/>
            <person name="Zhang N."/>
            <person name="Huang Z."/>
            <person name="Zhu Q."/>
            <person name="Feng Y."/>
            <person name="Mount A."/>
            <person name="Hedgecock D."/>
            <person name="Xu Z."/>
            <person name="Liu Y."/>
            <person name="Domazet-Loso T."/>
            <person name="Du Y."/>
            <person name="Sun X."/>
            <person name="Zhang S."/>
            <person name="Liu B."/>
            <person name="Cheng P."/>
            <person name="Jiang X."/>
            <person name="Li J."/>
            <person name="Fan D."/>
            <person name="Wang W."/>
            <person name="Fu W."/>
            <person name="Wang T."/>
            <person name="Wang B."/>
            <person name="Zhang J."/>
            <person name="Peng Z."/>
            <person name="Li Y."/>
            <person name="Li N."/>
            <person name="Wang J."/>
            <person name="Chen M."/>
            <person name="He Y."/>
            <person name="Tan F."/>
            <person name="Song X."/>
            <person name="Zheng Q."/>
            <person name="Huang R."/>
            <person name="Yang H."/>
            <person name="Du X."/>
            <person name="Chen L."/>
            <person name="Yang M."/>
            <person name="Gaffney P.M."/>
            <person name="Wang S."/>
            <person name="Luo L."/>
            <person name="She Z."/>
            <person name="Ming Y."/>
            <person name="Huang W."/>
            <person name="Zhang S."/>
            <person name="Huang B."/>
            <person name="Zhang Y."/>
            <person name="Qu T."/>
            <person name="Ni P."/>
            <person name="Miao G."/>
            <person name="Wang J."/>
            <person name="Wang Q."/>
            <person name="Steinberg C.E."/>
            <person name="Wang H."/>
            <person name="Li N."/>
            <person name="Qian L."/>
            <person name="Zhang G."/>
            <person name="Li Y."/>
            <person name="Yang H."/>
            <person name="Liu X."/>
            <person name="Wang J."/>
            <person name="Yin Y."/>
            <person name="Wang J."/>
        </authorList>
    </citation>
    <scope>NUCLEOTIDE SEQUENCE [LARGE SCALE GENOMIC DNA]</scope>
    <source>
        <strain evidence="5">05x7-T-G4-1.051#20</strain>
    </source>
</reference>
<organism evidence="5">
    <name type="scientific">Magallana gigas</name>
    <name type="common">Pacific oyster</name>
    <name type="synonym">Crassostrea gigas</name>
    <dbReference type="NCBI Taxonomy" id="29159"/>
    <lineage>
        <taxon>Eukaryota</taxon>
        <taxon>Metazoa</taxon>
        <taxon>Spiralia</taxon>
        <taxon>Lophotrochozoa</taxon>
        <taxon>Mollusca</taxon>
        <taxon>Bivalvia</taxon>
        <taxon>Autobranchia</taxon>
        <taxon>Pteriomorphia</taxon>
        <taxon>Ostreida</taxon>
        <taxon>Ostreoidea</taxon>
        <taxon>Ostreidae</taxon>
        <taxon>Magallana</taxon>
    </lineage>
</organism>
<feature type="compositionally biased region" description="Pro residues" evidence="4">
    <location>
        <begin position="188"/>
        <end position="204"/>
    </location>
</feature>
<evidence type="ECO:0000313" key="5">
    <source>
        <dbReference type="EMBL" id="EKC39851.1"/>
    </source>
</evidence>
<name>K1RXV8_MAGGI</name>
<dbReference type="HOGENOM" id="CLU_009778_1_0_1"/>
<sequence length="845" mass="95901">MNDETFGGDIDEDFDWEEQHEKLSEVIEVGDKVLYGRPSRGSEYQNNYASQEEFMEQSIRQLVVEDEEIDDPAILNVSKNCPIPKKCQNLDDLFGPSSPPALLDTEHLVSPTSRNIWGSPVKEAYMPPTVNNLQTLFEFAKAASGTSHAKGAPGRTLEELEQQIVPGSKGHAMTAEDLERQLRGEGQKPPPLPEPHLHHPPPGFLPGSHGPRNQTPQRMPPGYGPPYMPMMEGRRSPLGPGPYPPRAGEGPPGPTPPGPIPPHLLNGNRMTTPPIGIPRPMLRGPPPPHSPYNSPGPRQSPHGGLFGPPHGSPYGPPPPGSYPPPHSSPGGPRPPHPMGHSDPRRGRGRGHFRGHSRGGYINMDVREGYSEGHDPNKYDQIHHQGNRDHRRDYQDNRREYDRRRYYHYNPDEDRKRSVDAYAGLMTQKEKDWIIKIQLIQLQTENPYLDDFYYTTYTLKKKAEERLKRQQNGALDDKDSELNLIIPAMAKLETKPYKPVRSVTDLQGYNLLLDVDDIEKKILALPEEARKPLFEDRKNMLTDLYKYLLCPGNNDHFLSIMSIRKGRKLVARVLPLLEKSQAENMVQLLLRNMAYLIKKDQGDEGLMCLHDSVIRVIDTCDLQRLVEFATELKESRQNQSKTTAVAIQNKFGSSLVCTLLHRGEVLHAITSPLDMDNQLESLWCQFVHEFAGILAVVPTESLVHPKQHHASITEHFDRLLNKKLIAVIEDKSCFAKNNKVGVMKEEAEVYEKVRRAMVTEDVTEKKGGLAFGLTFVSEEEPKMPPRRLTELKKQDFEKWRDDQENVQSQKQKLAQQRREDALLQNKIEVAHREMERLEKYVNLSVQ</sequence>
<evidence type="ECO:0000256" key="1">
    <source>
        <dbReference type="ARBA" id="ARBA00004201"/>
    </source>
</evidence>
<feature type="compositionally biased region" description="Pro residues" evidence="4">
    <location>
        <begin position="310"/>
        <end position="337"/>
    </location>
</feature>
<keyword evidence="3" id="KW-0175">Coiled coil</keyword>
<accession>K1RXV8</accession>
<evidence type="ECO:0000256" key="3">
    <source>
        <dbReference type="SAM" id="Coils"/>
    </source>
</evidence>
<feature type="compositionally biased region" description="Pro residues" evidence="4">
    <location>
        <begin position="239"/>
        <end position="262"/>
    </location>
</feature>
<proteinExistence type="predicted"/>
<feature type="coiled-coil region" evidence="3">
    <location>
        <begin position="795"/>
        <end position="825"/>
    </location>
</feature>
<feature type="compositionally biased region" description="Pro residues" evidence="4">
    <location>
        <begin position="218"/>
        <end position="228"/>
    </location>
</feature>
<gene>
    <name evidence="5" type="ORF">CGI_10012909</name>
</gene>
<dbReference type="InterPro" id="IPR039900">
    <property type="entry name" value="Pat1-like"/>
</dbReference>
<feature type="region of interest" description="Disordered" evidence="4">
    <location>
        <begin position="181"/>
        <end position="401"/>
    </location>
</feature>
<dbReference type="PANTHER" id="PTHR21551:SF0">
    <property type="entry name" value="PROTEIN ASSOCIATED WITH TOPO II RELATED-1, ISOFORM A"/>
    <property type="match status" value="1"/>
</dbReference>